<dbReference type="NCBIfam" id="TIGR01029">
    <property type="entry name" value="rpsG_bact"/>
    <property type="match status" value="1"/>
</dbReference>
<organism evidence="10 11">
    <name type="scientific">Prochlorococcus marinus str. PAC1</name>
    <dbReference type="NCBI Taxonomy" id="59924"/>
    <lineage>
        <taxon>Bacteria</taxon>
        <taxon>Bacillati</taxon>
        <taxon>Cyanobacteriota</taxon>
        <taxon>Cyanophyceae</taxon>
        <taxon>Synechococcales</taxon>
        <taxon>Prochlorococcaceae</taxon>
        <taxon>Prochlorococcus</taxon>
    </lineage>
</organism>
<protein>
    <recommendedName>
        <fullName evidence="7">Small ribosomal subunit protein uS7</fullName>
    </recommendedName>
</protein>
<evidence type="ECO:0000313" key="10">
    <source>
        <dbReference type="EMBL" id="KGG21064.1"/>
    </source>
</evidence>
<sequence>MSRRNAAEKRPVLPDPQFNNRLASMMVHRLMKHGKKSTAQKILSDAFGLINERTGSDPIELFETAVKNVTPLVEVRARRVGGATYQVPMEVRQERGIAMALRWLVNFSRSRNGRSMAQKLAGELMDAANEAGNAVRKREETHKMAEANKAFAHYRY</sequence>
<dbReference type="AlphaFoldDB" id="A0A0A2C915"/>
<reference evidence="11" key="1">
    <citation type="journal article" date="2014" name="Sci. Data">
        <title>Genomes of diverse isolates of the marine cyanobacterium Prochlorococcus.</title>
        <authorList>
            <person name="Biller S."/>
            <person name="Berube P."/>
            <person name="Thompson J."/>
            <person name="Kelly L."/>
            <person name="Roggensack S."/>
            <person name="Awad L."/>
            <person name="Roache-Johnson K."/>
            <person name="Ding H."/>
            <person name="Giovannoni S.J."/>
            <person name="Moore L.R."/>
            <person name="Chisholm S.W."/>
        </authorList>
    </citation>
    <scope>NUCLEOTIDE SEQUENCE [LARGE SCALE GENOMIC DNA]</scope>
    <source>
        <strain evidence="11">PAC1</strain>
    </source>
</reference>
<evidence type="ECO:0000313" key="11">
    <source>
        <dbReference type="Proteomes" id="UP000030392"/>
    </source>
</evidence>
<dbReference type="SUPFAM" id="SSF47973">
    <property type="entry name" value="Ribosomal protein S7"/>
    <property type="match status" value="1"/>
</dbReference>
<evidence type="ECO:0000256" key="1">
    <source>
        <dbReference type="ARBA" id="ARBA00007151"/>
    </source>
</evidence>
<name>A0A0A2C915_PROMR</name>
<evidence type="ECO:0000256" key="4">
    <source>
        <dbReference type="ARBA" id="ARBA00022884"/>
    </source>
</evidence>
<dbReference type="InterPro" id="IPR000235">
    <property type="entry name" value="Ribosomal_uS7"/>
</dbReference>
<proteinExistence type="inferred from homology"/>
<keyword evidence="4 7" id="KW-0694">RNA-binding</keyword>
<dbReference type="HAMAP" id="MF_00480_B">
    <property type="entry name" value="Ribosomal_uS7_B"/>
    <property type="match status" value="1"/>
</dbReference>
<dbReference type="GO" id="GO:0003735">
    <property type="term" value="F:structural constituent of ribosome"/>
    <property type="evidence" value="ECO:0007669"/>
    <property type="project" value="InterPro"/>
</dbReference>
<dbReference type="FunFam" id="1.10.455.10:FF:000001">
    <property type="entry name" value="30S ribosomal protein S7"/>
    <property type="match status" value="1"/>
</dbReference>
<evidence type="ECO:0000259" key="9">
    <source>
        <dbReference type="Pfam" id="PF00177"/>
    </source>
</evidence>
<dbReference type="SMR" id="A0A0A2C915"/>
<dbReference type="InterPro" id="IPR023798">
    <property type="entry name" value="Ribosomal_uS7_dom"/>
</dbReference>
<evidence type="ECO:0000256" key="5">
    <source>
        <dbReference type="ARBA" id="ARBA00022980"/>
    </source>
</evidence>
<dbReference type="RefSeq" id="WP_011295420.1">
    <property type="nucleotide sequence ID" value="NZ_CP138967.1"/>
</dbReference>
<keyword evidence="6 7" id="KW-0687">Ribonucleoprotein</keyword>
<evidence type="ECO:0000256" key="6">
    <source>
        <dbReference type="ARBA" id="ARBA00023274"/>
    </source>
</evidence>
<dbReference type="GO" id="GO:0006412">
    <property type="term" value="P:translation"/>
    <property type="evidence" value="ECO:0007669"/>
    <property type="project" value="UniProtKB-UniRule"/>
</dbReference>
<keyword evidence="5 7" id="KW-0689">Ribosomal protein</keyword>
<dbReference type="GO" id="GO:0019843">
    <property type="term" value="F:rRNA binding"/>
    <property type="evidence" value="ECO:0007669"/>
    <property type="project" value="UniProtKB-UniRule"/>
</dbReference>
<dbReference type="Pfam" id="PF00177">
    <property type="entry name" value="Ribosomal_S7"/>
    <property type="match status" value="1"/>
</dbReference>
<evidence type="ECO:0000256" key="2">
    <source>
        <dbReference type="ARBA" id="ARBA00022555"/>
    </source>
</evidence>
<comment type="function">
    <text evidence="7">One of the primary rRNA binding proteins, it binds directly to 16S rRNA where it nucleates assembly of the head domain of the 30S subunit. Is located at the subunit interface close to the decoding center, probably blocks exit of the E-site tRNA.</text>
</comment>
<keyword evidence="3 7" id="KW-0699">rRNA-binding</keyword>
<evidence type="ECO:0000256" key="8">
    <source>
        <dbReference type="RuleBase" id="RU003619"/>
    </source>
</evidence>
<dbReference type="PIRSF" id="PIRSF002122">
    <property type="entry name" value="RPS7p_RPS7a_RPS5e_RPS7o"/>
    <property type="match status" value="1"/>
</dbReference>
<accession>A0A0A2C915</accession>
<evidence type="ECO:0000256" key="3">
    <source>
        <dbReference type="ARBA" id="ARBA00022730"/>
    </source>
</evidence>
<dbReference type="InterPro" id="IPR036823">
    <property type="entry name" value="Ribosomal_uS7_dom_sf"/>
</dbReference>
<dbReference type="GO" id="GO:0015935">
    <property type="term" value="C:small ribosomal subunit"/>
    <property type="evidence" value="ECO:0007669"/>
    <property type="project" value="InterPro"/>
</dbReference>
<dbReference type="Proteomes" id="UP000030392">
    <property type="component" value="Unassembled WGS sequence"/>
</dbReference>
<dbReference type="InterPro" id="IPR020606">
    <property type="entry name" value="Ribosomal_uS7_CS"/>
</dbReference>
<gene>
    <name evidence="7" type="primary">rpsG</name>
    <name evidence="7" type="synonym">rps7</name>
    <name evidence="10" type="ORF">EV03_1005</name>
</gene>
<dbReference type="InterPro" id="IPR005717">
    <property type="entry name" value="Ribosomal_uS7_bac/org-type"/>
</dbReference>
<comment type="subunit">
    <text evidence="7">Part of the 30S ribosomal subunit. Contacts proteins S9 and S11.</text>
</comment>
<dbReference type="Gene3D" id="1.10.455.10">
    <property type="entry name" value="Ribosomal protein S7 domain"/>
    <property type="match status" value="1"/>
</dbReference>
<dbReference type="GO" id="GO:0000049">
    <property type="term" value="F:tRNA binding"/>
    <property type="evidence" value="ECO:0007669"/>
    <property type="project" value="UniProtKB-UniRule"/>
</dbReference>
<dbReference type="EMBL" id="JNAX01000010">
    <property type="protein sequence ID" value="KGG21064.1"/>
    <property type="molecule type" value="Genomic_DNA"/>
</dbReference>
<dbReference type="CDD" id="cd14871">
    <property type="entry name" value="uS7_Chloroplast"/>
    <property type="match status" value="1"/>
</dbReference>
<feature type="domain" description="Small ribosomal subunit protein uS7" evidence="9">
    <location>
        <begin position="2"/>
        <end position="149"/>
    </location>
</feature>
<dbReference type="PANTHER" id="PTHR11205">
    <property type="entry name" value="RIBOSOMAL PROTEIN S7"/>
    <property type="match status" value="1"/>
</dbReference>
<comment type="caution">
    <text evidence="10">The sequence shown here is derived from an EMBL/GenBank/DDBJ whole genome shotgun (WGS) entry which is preliminary data.</text>
</comment>
<comment type="similarity">
    <text evidence="1 7 8">Belongs to the universal ribosomal protein uS7 family.</text>
</comment>
<dbReference type="PROSITE" id="PS00052">
    <property type="entry name" value="RIBOSOMAL_S7"/>
    <property type="match status" value="1"/>
</dbReference>
<keyword evidence="2 7" id="KW-0820">tRNA-binding</keyword>
<evidence type="ECO:0000256" key="7">
    <source>
        <dbReference type="HAMAP-Rule" id="MF_00480"/>
    </source>
</evidence>